<dbReference type="FunFam" id="3.30.160.60:FF:000100">
    <property type="entry name" value="Zinc finger 45-like"/>
    <property type="match status" value="1"/>
</dbReference>
<dbReference type="InterPro" id="IPR013087">
    <property type="entry name" value="Znf_C2H2_type"/>
</dbReference>
<dbReference type="EMBL" id="CARXXK010000002">
    <property type="protein sequence ID" value="CAI6356879.1"/>
    <property type="molecule type" value="Genomic_DNA"/>
</dbReference>
<dbReference type="GO" id="GO:0000981">
    <property type="term" value="F:DNA-binding transcription factor activity, RNA polymerase II-specific"/>
    <property type="evidence" value="ECO:0007669"/>
    <property type="project" value="TreeGrafter"/>
</dbReference>
<name>A0AAV0WLU1_9HEMI</name>
<keyword evidence="3" id="KW-0677">Repeat</keyword>
<dbReference type="GO" id="GO:0000785">
    <property type="term" value="C:chromatin"/>
    <property type="evidence" value="ECO:0007669"/>
    <property type="project" value="UniProtKB-ARBA"/>
</dbReference>
<dbReference type="Pfam" id="PF00096">
    <property type="entry name" value="zf-C2H2"/>
    <property type="match status" value="3"/>
</dbReference>
<dbReference type="PROSITE" id="PS50157">
    <property type="entry name" value="ZINC_FINGER_C2H2_2"/>
    <property type="match status" value="6"/>
</dbReference>
<feature type="domain" description="C2H2-type" evidence="8">
    <location>
        <begin position="208"/>
        <end position="229"/>
    </location>
</feature>
<evidence type="ECO:0000256" key="6">
    <source>
        <dbReference type="ARBA" id="ARBA00023242"/>
    </source>
</evidence>
<dbReference type="SMART" id="SM00355">
    <property type="entry name" value="ZnF_C2H2"/>
    <property type="match status" value="6"/>
</dbReference>
<dbReference type="FunFam" id="3.30.160.60:FF:000653">
    <property type="entry name" value="Zinc finger protein Pegasus"/>
    <property type="match status" value="1"/>
</dbReference>
<feature type="domain" description="C2H2-type" evidence="8">
    <location>
        <begin position="20"/>
        <end position="47"/>
    </location>
</feature>
<evidence type="ECO:0000256" key="5">
    <source>
        <dbReference type="ARBA" id="ARBA00022833"/>
    </source>
</evidence>
<sequence>MVSTRLNNRERQTTDKKNCYTCNACGKKFTTKHQIAIHCQLHFGEIPSRNEVHEEKMVSTRLNNRERQTTDKKNCYTCNACGKKFTTKHQIAIHCQLHFGEIPSLNEALAGEVTKSTKTKQKCFICDVCHATFKEKHHVARHCKIHTGDKPYGCTICGKLFRDQSNLKNHKCTRTVEKRFQCTQCGKKFMKNDNLLVHYRTHSNEKPYKCDVCNRTFSTSGNLSRHKRTEPKRLARVFGYFDFNRTLVQ</sequence>
<feature type="domain" description="C2H2-type" evidence="8">
    <location>
        <begin position="76"/>
        <end position="103"/>
    </location>
</feature>
<keyword evidence="2" id="KW-0479">Metal-binding</keyword>
<keyword evidence="4 7" id="KW-0863">Zinc-finger</keyword>
<dbReference type="GO" id="GO:0008270">
    <property type="term" value="F:zinc ion binding"/>
    <property type="evidence" value="ECO:0007669"/>
    <property type="project" value="UniProtKB-KW"/>
</dbReference>
<proteinExistence type="predicted"/>
<keyword evidence="5" id="KW-0862">Zinc</keyword>
<protein>
    <recommendedName>
        <fullName evidence="8">C2H2-type domain-containing protein</fullName>
    </recommendedName>
</protein>
<evidence type="ECO:0000256" key="1">
    <source>
        <dbReference type="ARBA" id="ARBA00004123"/>
    </source>
</evidence>
<evidence type="ECO:0000259" key="8">
    <source>
        <dbReference type="PROSITE" id="PS50157"/>
    </source>
</evidence>
<dbReference type="InterPro" id="IPR036236">
    <property type="entry name" value="Znf_C2H2_sf"/>
</dbReference>
<comment type="caution">
    <text evidence="9">The sequence shown here is derived from an EMBL/GenBank/DDBJ whole genome shotgun (WGS) entry which is preliminary data.</text>
</comment>
<evidence type="ECO:0000313" key="10">
    <source>
        <dbReference type="Proteomes" id="UP001160148"/>
    </source>
</evidence>
<dbReference type="Gene3D" id="3.30.160.60">
    <property type="entry name" value="Classic Zinc Finger"/>
    <property type="match status" value="6"/>
</dbReference>
<reference evidence="9 10" key="1">
    <citation type="submission" date="2023-01" db="EMBL/GenBank/DDBJ databases">
        <authorList>
            <person name="Whitehead M."/>
        </authorList>
    </citation>
    <scope>NUCLEOTIDE SEQUENCE [LARGE SCALE GENOMIC DNA]</scope>
</reference>
<dbReference type="PANTHER" id="PTHR24394">
    <property type="entry name" value="ZINC FINGER PROTEIN"/>
    <property type="match status" value="1"/>
</dbReference>
<keyword evidence="6" id="KW-0539">Nucleus</keyword>
<feature type="domain" description="C2H2-type" evidence="8">
    <location>
        <begin position="180"/>
        <end position="207"/>
    </location>
</feature>
<evidence type="ECO:0000313" key="9">
    <source>
        <dbReference type="EMBL" id="CAI6356879.1"/>
    </source>
</evidence>
<dbReference type="PANTHER" id="PTHR24394:SF44">
    <property type="entry name" value="ZINC FINGER PROTEIN 271-LIKE"/>
    <property type="match status" value="1"/>
</dbReference>
<dbReference type="PROSITE" id="PS00028">
    <property type="entry name" value="ZINC_FINGER_C2H2_1"/>
    <property type="match status" value="4"/>
</dbReference>
<dbReference type="AlphaFoldDB" id="A0AAV0WLU1"/>
<comment type="subcellular location">
    <subcellularLocation>
        <location evidence="1">Nucleus</location>
    </subcellularLocation>
</comment>
<dbReference type="FunFam" id="3.30.160.60:FF:000690">
    <property type="entry name" value="Zinc finger protein 354C"/>
    <property type="match status" value="1"/>
</dbReference>
<organism evidence="9 10">
    <name type="scientific">Macrosiphum euphorbiae</name>
    <name type="common">potato aphid</name>
    <dbReference type="NCBI Taxonomy" id="13131"/>
    <lineage>
        <taxon>Eukaryota</taxon>
        <taxon>Metazoa</taxon>
        <taxon>Ecdysozoa</taxon>
        <taxon>Arthropoda</taxon>
        <taxon>Hexapoda</taxon>
        <taxon>Insecta</taxon>
        <taxon>Pterygota</taxon>
        <taxon>Neoptera</taxon>
        <taxon>Paraneoptera</taxon>
        <taxon>Hemiptera</taxon>
        <taxon>Sternorrhyncha</taxon>
        <taxon>Aphidomorpha</taxon>
        <taxon>Aphidoidea</taxon>
        <taxon>Aphididae</taxon>
        <taxon>Macrosiphini</taxon>
        <taxon>Macrosiphum</taxon>
    </lineage>
</organism>
<evidence type="ECO:0000256" key="3">
    <source>
        <dbReference type="ARBA" id="ARBA00022737"/>
    </source>
</evidence>
<dbReference type="Proteomes" id="UP001160148">
    <property type="component" value="Unassembled WGS sequence"/>
</dbReference>
<dbReference type="SUPFAM" id="SSF57667">
    <property type="entry name" value="beta-beta-alpha zinc fingers"/>
    <property type="match status" value="3"/>
</dbReference>
<feature type="domain" description="C2H2-type" evidence="8">
    <location>
        <begin position="124"/>
        <end position="151"/>
    </location>
</feature>
<accession>A0AAV0WLU1</accession>
<evidence type="ECO:0000256" key="4">
    <source>
        <dbReference type="ARBA" id="ARBA00022771"/>
    </source>
</evidence>
<dbReference type="GO" id="GO:0003682">
    <property type="term" value="F:chromatin binding"/>
    <property type="evidence" value="ECO:0007669"/>
    <property type="project" value="UniProtKB-ARBA"/>
</dbReference>
<feature type="domain" description="C2H2-type" evidence="8">
    <location>
        <begin position="152"/>
        <end position="179"/>
    </location>
</feature>
<dbReference type="GO" id="GO:0040029">
    <property type="term" value="P:epigenetic regulation of gene expression"/>
    <property type="evidence" value="ECO:0007669"/>
    <property type="project" value="UniProtKB-ARBA"/>
</dbReference>
<keyword evidence="10" id="KW-1185">Reference proteome</keyword>
<gene>
    <name evidence="9" type="ORF">MEUPH1_LOCUS12566</name>
</gene>
<evidence type="ECO:0000256" key="7">
    <source>
        <dbReference type="PROSITE-ProRule" id="PRU00042"/>
    </source>
</evidence>
<dbReference type="GO" id="GO:0005634">
    <property type="term" value="C:nucleus"/>
    <property type="evidence" value="ECO:0007669"/>
    <property type="project" value="UniProtKB-SubCell"/>
</dbReference>
<evidence type="ECO:0000256" key="2">
    <source>
        <dbReference type="ARBA" id="ARBA00022723"/>
    </source>
</evidence>